<dbReference type="SUPFAM" id="SSF53720">
    <property type="entry name" value="ALDH-like"/>
    <property type="match status" value="1"/>
</dbReference>
<name>X6N933_RETFI</name>
<reference evidence="8 9" key="1">
    <citation type="journal article" date="2013" name="Curr. Biol.">
        <title>The Genome of the Foraminiferan Reticulomyxa filosa.</title>
        <authorList>
            <person name="Glockner G."/>
            <person name="Hulsmann N."/>
            <person name="Schleicher M."/>
            <person name="Noegel A.A."/>
            <person name="Eichinger L."/>
            <person name="Gallinger C."/>
            <person name="Pawlowski J."/>
            <person name="Sierra R."/>
            <person name="Euteneuer U."/>
            <person name="Pillet L."/>
            <person name="Moustafa A."/>
            <person name="Platzer M."/>
            <person name="Groth M."/>
            <person name="Szafranski K."/>
            <person name="Schliwa M."/>
        </authorList>
    </citation>
    <scope>NUCLEOTIDE SEQUENCE [LARGE SCALE GENOMIC DNA]</scope>
</reference>
<dbReference type="EMBL" id="ASPP01010636">
    <property type="protein sequence ID" value="ETO22561.1"/>
    <property type="molecule type" value="Genomic_DNA"/>
</dbReference>
<comment type="pathway">
    <text evidence="1">Amino-acid biosynthesis; L-proline biosynthesis; L-glutamate 5-semialdehyde from L-glutamate: step 2/2.</text>
</comment>
<gene>
    <name evidence="8" type="ORF">RFI_14634</name>
</gene>
<dbReference type="InterPro" id="IPR016161">
    <property type="entry name" value="Ald_DH/histidinol_DH"/>
</dbReference>
<evidence type="ECO:0000256" key="1">
    <source>
        <dbReference type="ARBA" id="ARBA00004985"/>
    </source>
</evidence>
<dbReference type="InterPro" id="IPR016163">
    <property type="entry name" value="Ald_DH_C"/>
</dbReference>
<dbReference type="PROSITE" id="PS01223">
    <property type="entry name" value="PROA"/>
    <property type="match status" value="1"/>
</dbReference>
<evidence type="ECO:0000313" key="8">
    <source>
        <dbReference type="EMBL" id="ETO22561.1"/>
    </source>
</evidence>
<dbReference type="OrthoDB" id="1934954at2759"/>
<evidence type="ECO:0000256" key="5">
    <source>
        <dbReference type="ARBA" id="ARBA00022857"/>
    </source>
</evidence>
<comment type="catalytic activity">
    <reaction evidence="7">
        <text>L-glutamate 5-semialdehyde + phosphate + NADP(+) = L-glutamyl 5-phosphate + NADPH + H(+)</text>
        <dbReference type="Rhea" id="RHEA:19541"/>
        <dbReference type="ChEBI" id="CHEBI:15378"/>
        <dbReference type="ChEBI" id="CHEBI:43474"/>
        <dbReference type="ChEBI" id="CHEBI:57783"/>
        <dbReference type="ChEBI" id="CHEBI:58066"/>
        <dbReference type="ChEBI" id="CHEBI:58274"/>
        <dbReference type="ChEBI" id="CHEBI:58349"/>
        <dbReference type="EC" id="1.2.1.41"/>
    </reaction>
</comment>
<dbReference type="AlphaFoldDB" id="X6N933"/>
<dbReference type="PANTHER" id="PTHR11063:SF8">
    <property type="entry name" value="DELTA-1-PYRROLINE-5-CARBOXYLATE SYNTHASE"/>
    <property type="match status" value="1"/>
</dbReference>
<dbReference type="HAMAP" id="MF_00412">
    <property type="entry name" value="ProA"/>
    <property type="match status" value="1"/>
</dbReference>
<keyword evidence="9" id="KW-1185">Reference proteome</keyword>
<organism evidence="8 9">
    <name type="scientific">Reticulomyxa filosa</name>
    <dbReference type="NCBI Taxonomy" id="46433"/>
    <lineage>
        <taxon>Eukaryota</taxon>
        <taxon>Sar</taxon>
        <taxon>Rhizaria</taxon>
        <taxon>Retaria</taxon>
        <taxon>Foraminifera</taxon>
        <taxon>Monothalamids</taxon>
        <taxon>Reticulomyxidae</taxon>
        <taxon>Reticulomyxa</taxon>
    </lineage>
</organism>
<dbReference type="GO" id="GO:0055129">
    <property type="term" value="P:L-proline biosynthetic process"/>
    <property type="evidence" value="ECO:0007669"/>
    <property type="project" value="UniProtKB-UniPathway"/>
</dbReference>
<accession>X6N933</accession>
<evidence type="ECO:0000313" key="9">
    <source>
        <dbReference type="Proteomes" id="UP000023152"/>
    </source>
</evidence>
<evidence type="ECO:0000256" key="4">
    <source>
        <dbReference type="ARBA" id="ARBA00022650"/>
    </source>
</evidence>
<protein>
    <recommendedName>
        <fullName evidence="2">glutamate-5-semialdehyde dehydrogenase</fullName>
        <ecNumber evidence="2">1.2.1.41</ecNumber>
    </recommendedName>
</protein>
<dbReference type="CDD" id="cd07079">
    <property type="entry name" value="ALDH_F18-19_ProA-GPR"/>
    <property type="match status" value="1"/>
</dbReference>
<evidence type="ECO:0000256" key="2">
    <source>
        <dbReference type="ARBA" id="ARBA00013002"/>
    </source>
</evidence>
<evidence type="ECO:0000256" key="7">
    <source>
        <dbReference type="ARBA" id="ARBA00049024"/>
    </source>
</evidence>
<keyword evidence="4" id="KW-0641">Proline biosynthesis</keyword>
<dbReference type="GO" id="GO:0004350">
    <property type="term" value="F:glutamate-5-semialdehyde dehydrogenase activity"/>
    <property type="evidence" value="ECO:0007669"/>
    <property type="project" value="UniProtKB-EC"/>
</dbReference>
<dbReference type="EC" id="1.2.1.41" evidence="2"/>
<dbReference type="InterPro" id="IPR020593">
    <property type="entry name" value="G-glutamylP_reductase_CS"/>
</dbReference>
<evidence type="ECO:0000256" key="3">
    <source>
        <dbReference type="ARBA" id="ARBA00022605"/>
    </source>
</evidence>
<dbReference type="UniPathway" id="UPA00098">
    <property type="reaction ID" value="UER00360"/>
</dbReference>
<keyword evidence="3" id="KW-0028">Amino-acid biosynthesis</keyword>
<sequence length="515" mass="57289">MTSDIRARASQTREASQKLIKLSSEERANILETMAKSLIANQKQIVTENAKDMALAQKQNIVPSLIKRLALTPKKLQELANGIRAIAKDKEPIGKILRRTQIAEDLIVRQETVPFGVLLVIFESRPDCLPQVPCLFLVAIFHHEKQRPLCFVCIEKKIASLAVRSGNGLLLKGGSEAYHSNHILHQLLSDAIFEASEGRVPKSLLGLIENREEISQVLKLEDAIDLIIPRGSSSLVKYIQNNTKIPVLGHAEGICHLFVDECVGNTVTIDDVIDIVLDAKLNYPAACNAVETLLLHENLFCQHNNSSNKHGQSENNFTVAPAMKIIATLRMVFVFLKTTEGFFFWKLQYKGVKLFGDESIRRIVISPEIPPLLHGYHHEYSDESLSVVVVRSLQEAILHINRYGSGHTETIVTENLDHAREFAQQVDSACVFHNASTRFADGFRLGLGAEVGISTGKLHCRGPMGVDGLLTTRWIMSSQRAQGHCVGDFDEQNANTKRAATYIHKDLMSVLSRND</sequence>
<proteinExistence type="inferred from homology"/>
<dbReference type="PANTHER" id="PTHR11063">
    <property type="entry name" value="GLUTAMATE SEMIALDEHYDE DEHYDROGENASE"/>
    <property type="match status" value="1"/>
</dbReference>
<dbReference type="Gene3D" id="3.40.605.10">
    <property type="entry name" value="Aldehyde Dehydrogenase, Chain A, domain 1"/>
    <property type="match status" value="2"/>
</dbReference>
<dbReference type="OMA" id="KTQRYGT"/>
<comment type="caution">
    <text evidence="8">The sequence shown here is derived from an EMBL/GenBank/DDBJ whole genome shotgun (WGS) entry which is preliminary data.</text>
</comment>
<dbReference type="Proteomes" id="UP000023152">
    <property type="component" value="Unassembled WGS sequence"/>
</dbReference>
<keyword evidence="6" id="KW-0560">Oxidoreductase</keyword>
<dbReference type="InterPro" id="IPR000965">
    <property type="entry name" value="GPR_dom"/>
</dbReference>
<evidence type="ECO:0000256" key="6">
    <source>
        <dbReference type="ARBA" id="ARBA00023002"/>
    </source>
</evidence>
<dbReference type="InterPro" id="IPR016162">
    <property type="entry name" value="Ald_DH_N"/>
</dbReference>
<keyword evidence="5" id="KW-0521">NADP</keyword>
<dbReference type="Gene3D" id="3.40.309.10">
    <property type="entry name" value="Aldehyde Dehydrogenase, Chain A, domain 2"/>
    <property type="match status" value="1"/>
</dbReference>